<evidence type="ECO:0000313" key="15">
    <source>
        <dbReference type="Proteomes" id="UP001200537"/>
    </source>
</evidence>
<dbReference type="InterPro" id="IPR010505">
    <property type="entry name" value="MoaA_twitch"/>
</dbReference>
<dbReference type="Gene3D" id="3.20.20.70">
    <property type="entry name" value="Aldolase class I"/>
    <property type="match status" value="1"/>
</dbReference>
<dbReference type="GO" id="GO:0051539">
    <property type="term" value="F:4 iron, 4 sulfur cluster binding"/>
    <property type="evidence" value="ECO:0007669"/>
    <property type="project" value="UniProtKB-KW"/>
</dbReference>
<evidence type="ECO:0000256" key="7">
    <source>
        <dbReference type="ARBA" id="ARBA00023004"/>
    </source>
</evidence>
<dbReference type="PANTHER" id="PTHR22960">
    <property type="entry name" value="MOLYBDOPTERIN COFACTOR SYNTHESIS PROTEIN A"/>
    <property type="match status" value="1"/>
</dbReference>
<dbReference type="InterPro" id="IPR058240">
    <property type="entry name" value="rSAM_sf"/>
</dbReference>
<dbReference type="SMART" id="SM00729">
    <property type="entry name" value="Elp3"/>
    <property type="match status" value="1"/>
</dbReference>
<dbReference type="EC" id="4.1.99.22" evidence="2"/>
<evidence type="ECO:0000256" key="2">
    <source>
        <dbReference type="ARBA" id="ARBA00012167"/>
    </source>
</evidence>
<keyword evidence="8" id="KW-0411">Iron-sulfur</keyword>
<keyword evidence="11 14" id="KW-0456">Lyase</keyword>
<comment type="caution">
    <text evidence="14">The sequence shown here is derived from an EMBL/GenBank/DDBJ whole genome shotgun (WGS) entry which is preliminary data.</text>
</comment>
<evidence type="ECO:0000313" key="14">
    <source>
        <dbReference type="EMBL" id="MCG4617818.1"/>
    </source>
</evidence>
<dbReference type="AlphaFoldDB" id="A0AAJ1BBF5"/>
<dbReference type="InterPro" id="IPR000385">
    <property type="entry name" value="MoaA_NifB_PqqE_Fe-S-bd_CS"/>
</dbReference>
<reference evidence="14" key="1">
    <citation type="submission" date="2022-01" db="EMBL/GenBank/DDBJ databases">
        <title>Collection of gut derived symbiotic bacterial strains cultured from healthy donors.</title>
        <authorList>
            <person name="Lin H."/>
            <person name="Kohout C."/>
            <person name="Waligurski E."/>
            <person name="Pamer E.G."/>
        </authorList>
    </citation>
    <scope>NUCLEOTIDE SEQUENCE</scope>
    <source>
        <strain evidence="14">DFI.7.46</strain>
    </source>
</reference>
<dbReference type="CDD" id="cd21117">
    <property type="entry name" value="Twitch_MoaA"/>
    <property type="match status" value="1"/>
</dbReference>
<dbReference type="Pfam" id="PF04055">
    <property type="entry name" value="Radical_SAM"/>
    <property type="match status" value="1"/>
</dbReference>
<evidence type="ECO:0000256" key="4">
    <source>
        <dbReference type="ARBA" id="ARBA00022691"/>
    </source>
</evidence>
<keyword evidence="10" id="KW-0501">Molybdenum cofactor biosynthesis</keyword>
<dbReference type="GO" id="GO:0061798">
    <property type="term" value="F:GTP 3',8'-cyclase activity"/>
    <property type="evidence" value="ECO:0007669"/>
    <property type="project" value="UniProtKB-EC"/>
</dbReference>
<evidence type="ECO:0000256" key="6">
    <source>
        <dbReference type="ARBA" id="ARBA00022741"/>
    </source>
</evidence>
<dbReference type="InterPro" id="IPR006638">
    <property type="entry name" value="Elp3/MiaA/NifB-like_rSAM"/>
</dbReference>
<name>A0AAJ1BBF5_9ACTO</name>
<dbReference type="PROSITE" id="PS51918">
    <property type="entry name" value="RADICAL_SAM"/>
    <property type="match status" value="1"/>
</dbReference>
<evidence type="ECO:0000256" key="12">
    <source>
        <dbReference type="ARBA" id="ARBA00048697"/>
    </source>
</evidence>
<dbReference type="SFLD" id="SFLDG01067">
    <property type="entry name" value="SPASM/twitch_domain_containing"/>
    <property type="match status" value="1"/>
</dbReference>
<evidence type="ECO:0000256" key="8">
    <source>
        <dbReference type="ARBA" id="ARBA00023014"/>
    </source>
</evidence>
<dbReference type="InterPro" id="IPR040064">
    <property type="entry name" value="MoaA-like"/>
</dbReference>
<dbReference type="SUPFAM" id="SSF102114">
    <property type="entry name" value="Radical SAM enzymes"/>
    <property type="match status" value="1"/>
</dbReference>
<evidence type="ECO:0000256" key="10">
    <source>
        <dbReference type="ARBA" id="ARBA00023150"/>
    </source>
</evidence>
<keyword evidence="3" id="KW-0004">4Fe-4S</keyword>
<dbReference type="NCBIfam" id="TIGR02666">
    <property type="entry name" value="moaA"/>
    <property type="match status" value="1"/>
</dbReference>
<dbReference type="SFLD" id="SFLDS00029">
    <property type="entry name" value="Radical_SAM"/>
    <property type="match status" value="1"/>
</dbReference>
<keyword evidence="9" id="KW-0342">GTP-binding</keyword>
<evidence type="ECO:0000256" key="1">
    <source>
        <dbReference type="ARBA" id="ARBA00001966"/>
    </source>
</evidence>
<accession>A0AAJ1BBF5</accession>
<dbReference type="InterPro" id="IPR007197">
    <property type="entry name" value="rSAM"/>
</dbReference>
<evidence type="ECO:0000256" key="3">
    <source>
        <dbReference type="ARBA" id="ARBA00022485"/>
    </source>
</evidence>
<dbReference type="SFLD" id="SFLDG01386">
    <property type="entry name" value="main_SPASM_domain-containing"/>
    <property type="match status" value="1"/>
</dbReference>
<comment type="catalytic activity">
    <reaction evidence="12">
        <text>GTP + AH2 + S-adenosyl-L-methionine = (8S)-3',8-cyclo-7,8-dihydroguanosine 5'-triphosphate + 5'-deoxyadenosine + L-methionine + A + H(+)</text>
        <dbReference type="Rhea" id="RHEA:49576"/>
        <dbReference type="ChEBI" id="CHEBI:13193"/>
        <dbReference type="ChEBI" id="CHEBI:15378"/>
        <dbReference type="ChEBI" id="CHEBI:17319"/>
        <dbReference type="ChEBI" id="CHEBI:17499"/>
        <dbReference type="ChEBI" id="CHEBI:37565"/>
        <dbReference type="ChEBI" id="CHEBI:57844"/>
        <dbReference type="ChEBI" id="CHEBI:59789"/>
        <dbReference type="ChEBI" id="CHEBI:131766"/>
        <dbReference type="EC" id="4.1.99.22"/>
    </reaction>
</comment>
<keyword evidence="4" id="KW-0949">S-adenosyl-L-methionine</keyword>
<evidence type="ECO:0000256" key="11">
    <source>
        <dbReference type="ARBA" id="ARBA00023239"/>
    </source>
</evidence>
<dbReference type="GO" id="GO:0046872">
    <property type="term" value="F:metal ion binding"/>
    <property type="evidence" value="ECO:0007669"/>
    <property type="project" value="UniProtKB-KW"/>
</dbReference>
<evidence type="ECO:0000259" key="13">
    <source>
        <dbReference type="PROSITE" id="PS51918"/>
    </source>
</evidence>
<dbReference type="PANTHER" id="PTHR22960:SF0">
    <property type="entry name" value="MOLYBDENUM COFACTOR BIOSYNTHESIS PROTEIN 1"/>
    <property type="match status" value="1"/>
</dbReference>
<dbReference type="PROSITE" id="PS01305">
    <property type="entry name" value="MOAA_NIFB_PQQE"/>
    <property type="match status" value="1"/>
</dbReference>
<dbReference type="InterPro" id="IPR013785">
    <property type="entry name" value="Aldolase_TIM"/>
</dbReference>
<comment type="cofactor">
    <cofactor evidence="1">
        <name>[4Fe-4S] cluster</name>
        <dbReference type="ChEBI" id="CHEBI:49883"/>
    </cofactor>
</comment>
<dbReference type="SFLD" id="SFLDG01383">
    <property type="entry name" value="cyclic_pyranopterin_phosphate"/>
    <property type="match status" value="1"/>
</dbReference>
<dbReference type="EMBL" id="JAKNHJ010000007">
    <property type="protein sequence ID" value="MCG4617818.1"/>
    <property type="molecule type" value="Genomic_DNA"/>
</dbReference>
<proteinExistence type="predicted"/>
<dbReference type="InterPro" id="IPR013483">
    <property type="entry name" value="MoaA"/>
</dbReference>
<dbReference type="InterPro" id="IPR050105">
    <property type="entry name" value="MoCo_biosynth_MoaA/MoaC"/>
</dbReference>
<dbReference type="GO" id="GO:0006777">
    <property type="term" value="P:Mo-molybdopterin cofactor biosynthetic process"/>
    <property type="evidence" value="ECO:0007669"/>
    <property type="project" value="UniProtKB-KW"/>
</dbReference>
<dbReference type="Proteomes" id="UP001200537">
    <property type="component" value="Unassembled WGS sequence"/>
</dbReference>
<sequence>MRVESGGDEPSSQLLDHWGRVAADLRLSVTDRCNLRCSYCLPEDADSWIPRQDLLTPAEIGRLTQVALSLGIRKVRLTGGEPLLRPDLAEIIHQIHQAFMQAGMPADIALTTNAIGLASRLDSLIAAGLGRINISLDTLDPERYFALAKRNRFPEVATALDKLPGSVLKPIKLNSVILDQQSLEEIPELVRFALRRDFQWRAIEFMPIGPLGDSAATRPHARDILARLQECFSLTPIETDPAAPARRWNVAAGSDHPAGIIGVIASESAPFCATCDRTRLSADGKVYSCLFSLSFVDLLTPLRQGASNDELAQLWLTAQAAKPAGHREIAGAGRRTYSLSQIGG</sequence>
<evidence type="ECO:0000256" key="9">
    <source>
        <dbReference type="ARBA" id="ARBA00023134"/>
    </source>
</evidence>
<keyword evidence="7" id="KW-0408">Iron</keyword>
<keyword evidence="5" id="KW-0479">Metal-binding</keyword>
<protein>
    <recommendedName>
        <fullName evidence="2">GTP 3',8-cyclase</fullName>
        <ecNumber evidence="2">4.1.99.22</ecNumber>
    </recommendedName>
</protein>
<dbReference type="GO" id="GO:0061799">
    <property type="term" value="F:cyclic pyranopterin monophosphate synthase activity"/>
    <property type="evidence" value="ECO:0007669"/>
    <property type="project" value="TreeGrafter"/>
</dbReference>
<keyword evidence="6" id="KW-0547">Nucleotide-binding</keyword>
<organism evidence="14 15">
    <name type="scientific">Varibaculum cambriense</name>
    <dbReference type="NCBI Taxonomy" id="184870"/>
    <lineage>
        <taxon>Bacteria</taxon>
        <taxon>Bacillati</taxon>
        <taxon>Actinomycetota</taxon>
        <taxon>Actinomycetes</taxon>
        <taxon>Actinomycetales</taxon>
        <taxon>Actinomycetaceae</taxon>
        <taxon>Varibaculum</taxon>
    </lineage>
</organism>
<gene>
    <name evidence="14" type="primary">moaA</name>
    <name evidence="14" type="ORF">L0M99_04830</name>
</gene>
<dbReference type="CDD" id="cd01335">
    <property type="entry name" value="Radical_SAM"/>
    <property type="match status" value="1"/>
</dbReference>
<feature type="domain" description="Radical SAM core" evidence="13">
    <location>
        <begin position="17"/>
        <end position="235"/>
    </location>
</feature>
<dbReference type="Pfam" id="PF06463">
    <property type="entry name" value="Mob_synth_C"/>
    <property type="match status" value="1"/>
</dbReference>
<evidence type="ECO:0000256" key="5">
    <source>
        <dbReference type="ARBA" id="ARBA00022723"/>
    </source>
</evidence>
<dbReference type="RefSeq" id="WP_024059913.1">
    <property type="nucleotide sequence ID" value="NZ_JAKNHJ010000007.1"/>
</dbReference>
<dbReference type="GO" id="GO:0005525">
    <property type="term" value="F:GTP binding"/>
    <property type="evidence" value="ECO:0007669"/>
    <property type="project" value="UniProtKB-KW"/>
</dbReference>